<feature type="region of interest" description="Disordered" evidence="1">
    <location>
        <begin position="1"/>
        <end position="28"/>
    </location>
</feature>
<sequence length="423" mass="46501">MSVINQMLKDLEQRDPEKNKQNAQRNNTVSGVSAPKVALFSGFSVLFLCLISFFIWQLITENNALKAEKSLYQNNRMVTSSAHEKTTVQLSEQGVTQPNTGLSLRALNNNKITSTSATLSGENELVETDLVETDLVENKPNEQNNSTDILPTKVTPAISSSSSSSSSNSSALKNTKQAPVTVANNSSKVTPAKKANMHSHDGDEISHSHDIVTSPSKTKSPASSNQMSVSRRHLSADELVAKKLVLAEKALEANQVEKAEKLLEDVVILKPSDSQTRKKLAALWFGRQAYQNATNLLSQGIALNSKDSSLREMKARIHLQQNQVTAALNTLKPLAQLKNEQYQLMLANIAQQAQQNDIAITAYKTLISMQPEKGRWHLAIAVLYDKNSQFILANESYNKALANNDLSFSSEDFVKQRIIAIAQ</sequence>
<dbReference type="EMBL" id="PJAI02000001">
    <property type="protein sequence ID" value="TYK67142.1"/>
    <property type="molecule type" value="Genomic_DNA"/>
</dbReference>
<evidence type="ECO:0000256" key="1">
    <source>
        <dbReference type="SAM" id="MobiDB-lite"/>
    </source>
</evidence>
<evidence type="ECO:0000256" key="2">
    <source>
        <dbReference type="SAM" id="Phobius"/>
    </source>
</evidence>
<accession>A0ABY3N0X9</accession>
<keyword evidence="2" id="KW-0472">Membrane</keyword>
<feature type="compositionally biased region" description="Basic and acidic residues" evidence="1">
    <location>
        <begin position="198"/>
        <end position="210"/>
    </location>
</feature>
<dbReference type="Gene3D" id="1.25.40.10">
    <property type="entry name" value="Tetratricopeptide repeat domain"/>
    <property type="match status" value="1"/>
</dbReference>
<feature type="compositionally biased region" description="Polar residues" evidence="1">
    <location>
        <begin position="171"/>
        <end position="189"/>
    </location>
</feature>
<comment type="caution">
    <text evidence="3">The sequence shown here is derived from an EMBL/GenBank/DDBJ whole genome shotgun (WGS) entry which is preliminary data.</text>
</comment>
<dbReference type="Pfam" id="PF13432">
    <property type="entry name" value="TPR_16"/>
    <property type="match status" value="1"/>
</dbReference>
<feature type="region of interest" description="Disordered" evidence="1">
    <location>
        <begin position="135"/>
        <end position="229"/>
    </location>
</feature>
<evidence type="ECO:0000313" key="3">
    <source>
        <dbReference type="EMBL" id="TYK67142.1"/>
    </source>
</evidence>
<protein>
    <submittedName>
        <fullName evidence="3">Tetratricopeptide repeat protein</fullName>
    </submittedName>
</protein>
<evidence type="ECO:0000313" key="4">
    <source>
        <dbReference type="Proteomes" id="UP000815846"/>
    </source>
</evidence>
<keyword evidence="2" id="KW-1133">Transmembrane helix</keyword>
<proteinExistence type="predicted"/>
<reference evidence="3 4" key="1">
    <citation type="submission" date="2019-08" db="EMBL/GenBank/DDBJ databases">
        <title>Microbe sample from Colwellia echini.</title>
        <authorList>
            <person name="Christiansen L."/>
            <person name="Pathiraja D."/>
            <person name="Schultz-Johansen M."/>
            <person name="Choi I.-G."/>
            <person name="Stougaard P."/>
        </authorList>
    </citation>
    <scope>NUCLEOTIDE SEQUENCE [LARGE SCALE GENOMIC DNA]</scope>
    <source>
        <strain evidence="3 4">A3</strain>
    </source>
</reference>
<feature type="compositionally biased region" description="Low complexity" evidence="1">
    <location>
        <begin position="213"/>
        <end position="224"/>
    </location>
</feature>
<organism evidence="3 4">
    <name type="scientific">Colwellia echini</name>
    <dbReference type="NCBI Taxonomy" id="1982103"/>
    <lineage>
        <taxon>Bacteria</taxon>
        <taxon>Pseudomonadati</taxon>
        <taxon>Pseudomonadota</taxon>
        <taxon>Gammaproteobacteria</taxon>
        <taxon>Alteromonadales</taxon>
        <taxon>Colwelliaceae</taxon>
        <taxon>Colwellia</taxon>
    </lineage>
</organism>
<dbReference type="Proteomes" id="UP000815846">
    <property type="component" value="Unassembled WGS sequence"/>
</dbReference>
<dbReference type="SUPFAM" id="SSF48452">
    <property type="entry name" value="TPR-like"/>
    <property type="match status" value="1"/>
</dbReference>
<name>A0ABY3N0X9_9GAMM</name>
<gene>
    <name evidence="3" type="ORF">CWS31_000990</name>
</gene>
<dbReference type="RefSeq" id="WP_101343289.1">
    <property type="nucleotide sequence ID" value="NZ_PJAI02000001.1"/>
</dbReference>
<dbReference type="InterPro" id="IPR011990">
    <property type="entry name" value="TPR-like_helical_dom_sf"/>
</dbReference>
<feature type="transmembrane region" description="Helical" evidence="2">
    <location>
        <begin position="37"/>
        <end position="59"/>
    </location>
</feature>
<keyword evidence="2" id="KW-0812">Transmembrane</keyword>
<feature type="compositionally biased region" description="Basic and acidic residues" evidence="1">
    <location>
        <begin position="9"/>
        <end position="20"/>
    </location>
</feature>
<keyword evidence="4" id="KW-1185">Reference proteome</keyword>
<feature type="compositionally biased region" description="Low complexity" evidence="1">
    <location>
        <begin position="159"/>
        <end position="170"/>
    </location>
</feature>